<sequence>MDCTTKPEADLDLYFAWLARFEASIPQAQDVVSRWYTSAALQAYMRYSWFKASTPGEPALCLAHIQVAKDARGQGYFARLVDRFLEGSDGLQARVLYLENIASPRFEGWLLRVGFQRCTHSSDQFSAYYVTR</sequence>
<gene>
    <name evidence="1" type="ORF">Q2T77_28815</name>
</gene>
<dbReference type="SUPFAM" id="SSF55729">
    <property type="entry name" value="Acyl-CoA N-acyltransferases (Nat)"/>
    <property type="match status" value="1"/>
</dbReference>
<keyword evidence="2" id="KW-1185">Reference proteome</keyword>
<proteinExistence type="predicted"/>
<accession>A0ABT8SDN4</accession>
<dbReference type="RefSeq" id="WP_301814298.1">
    <property type="nucleotide sequence ID" value="NZ_JAUJZH010000026.1"/>
</dbReference>
<reference evidence="1" key="1">
    <citation type="submission" date="2023-06" db="EMBL/GenBank/DDBJ databases">
        <authorList>
            <person name="Jiang Y."/>
            <person name="Liu Q."/>
        </authorList>
    </citation>
    <scope>NUCLEOTIDE SEQUENCE</scope>
    <source>
        <strain evidence="1">CGMCC 1.12090</strain>
    </source>
</reference>
<organism evidence="1 2">
    <name type="scientific">Variovorax ginsengisoli</name>
    <dbReference type="NCBI Taxonomy" id="363844"/>
    <lineage>
        <taxon>Bacteria</taxon>
        <taxon>Pseudomonadati</taxon>
        <taxon>Pseudomonadota</taxon>
        <taxon>Betaproteobacteria</taxon>
        <taxon>Burkholderiales</taxon>
        <taxon>Comamonadaceae</taxon>
        <taxon>Variovorax</taxon>
    </lineage>
</organism>
<dbReference type="EMBL" id="JAUKVY010000026">
    <property type="protein sequence ID" value="MDO1536297.1"/>
    <property type="molecule type" value="Genomic_DNA"/>
</dbReference>
<dbReference type="Gene3D" id="3.40.630.30">
    <property type="match status" value="1"/>
</dbReference>
<dbReference type="InterPro" id="IPR016181">
    <property type="entry name" value="Acyl_CoA_acyltransferase"/>
</dbReference>
<comment type="caution">
    <text evidence="1">The sequence shown here is derived from an EMBL/GenBank/DDBJ whole genome shotgun (WGS) entry which is preliminary data.</text>
</comment>
<evidence type="ECO:0000313" key="2">
    <source>
        <dbReference type="Proteomes" id="UP001169027"/>
    </source>
</evidence>
<dbReference type="Proteomes" id="UP001169027">
    <property type="component" value="Unassembled WGS sequence"/>
</dbReference>
<name>A0ABT8SDN4_9BURK</name>
<protein>
    <recommendedName>
        <fullName evidence="3">N-acetyltransferase domain-containing protein</fullName>
    </recommendedName>
</protein>
<evidence type="ECO:0008006" key="3">
    <source>
        <dbReference type="Google" id="ProtNLM"/>
    </source>
</evidence>
<evidence type="ECO:0000313" key="1">
    <source>
        <dbReference type="EMBL" id="MDO1536297.1"/>
    </source>
</evidence>